<evidence type="ECO:0008006" key="3">
    <source>
        <dbReference type="Google" id="ProtNLM"/>
    </source>
</evidence>
<dbReference type="EMBL" id="JARYMX010000003">
    <property type="protein sequence ID" value="KAJ9557846.1"/>
    <property type="molecule type" value="Genomic_DNA"/>
</dbReference>
<dbReference type="AlphaFoldDB" id="A0AA38TM24"/>
<keyword evidence="2" id="KW-1185">Reference proteome</keyword>
<evidence type="ECO:0000313" key="1">
    <source>
        <dbReference type="EMBL" id="KAJ9557846.1"/>
    </source>
</evidence>
<organism evidence="1 2">
    <name type="scientific">Centaurea solstitialis</name>
    <name type="common">yellow star-thistle</name>
    <dbReference type="NCBI Taxonomy" id="347529"/>
    <lineage>
        <taxon>Eukaryota</taxon>
        <taxon>Viridiplantae</taxon>
        <taxon>Streptophyta</taxon>
        <taxon>Embryophyta</taxon>
        <taxon>Tracheophyta</taxon>
        <taxon>Spermatophyta</taxon>
        <taxon>Magnoliopsida</taxon>
        <taxon>eudicotyledons</taxon>
        <taxon>Gunneridae</taxon>
        <taxon>Pentapetalae</taxon>
        <taxon>asterids</taxon>
        <taxon>campanulids</taxon>
        <taxon>Asterales</taxon>
        <taxon>Asteraceae</taxon>
        <taxon>Carduoideae</taxon>
        <taxon>Cardueae</taxon>
        <taxon>Centaureinae</taxon>
        <taxon>Centaurea</taxon>
    </lineage>
</organism>
<sequence>MDIKNAFLNGKLNEEVYVAQPPGFVDPKFPVHKYEKHIILVQIYADDIIFGSTNPKLCKKVYPAKGIRLVSSREDSYRACKKGSARASTTFLGSISLTKQENRQKFVVALVLTPSEGSPMICD</sequence>
<dbReference type="Proteomes" id="UP001172457">
    <property type="component" value="Chromosome 3"/>
</dbReference>
<accession>A0AA38TM24</accession>
<protein>
    <recommendedName>
        <fullName evidence="3">Reverse transcriptase Ty1/copia-type domain-containing protein</fullName>
    </recommendedName>
</protein>
<name>A0AA38TM24_9ASTR</name>
<gene>
    <name evidence="1" type="ORF">OSB04_012460</name>
</gene>
<comment type="caution">
    <text evidence="1">The sequence shown here is derived from an EMBL/GenBank/DDBJ whole genome shotgun (WGS) entry which is preliminary data.</text>
</comment>
<reference evidence="1" key="1">
    <citation type="submission" date="2023-03" db="EMBL/GenBank/DDBJ databases">
        <title>Chromosome-scale reference genome and RAD-based genetic map of yellow starthistle (Centaurea solstitialis) reveal putative structural variation and QTLs associated with invader traits.</title>
        <authorList>
            <person name="Reatini B."/>
            <person name="Cang F.A."/>
            <person name="Jiang Q."/>
            <person name="Mckibben M.T.W."/>
            <person name="Barker M.S."/>
            <person name="Rieseberg L.H."/>
            <person name="Dlugosch K.M."/>
        </authorList>
    </citation>
    <scope>NUCLEOTIDE SEQUENCE</scope>
    <source>
        <strain evidence="1">CAN-66</strain>
        <tissue evidence="1">Leaf</tissue>
    </source>
</reference>
<evidence type="ECO:0000313" key="2">
    <source>
        <dbReference type="Proteomes" id="UP001172457"/>
    </source>
</evidence>
<proteinExistence type="predicted"/>